<dbReference type="GO" id="GO:0031201">
    <property type="term" value="C:SNARE complex"/>
    <property type="evidence" value="ECO:0007669"/>
    <property type="project" value="TreeGrafter"/>
</dbReference>
<dbReference type="OrthoDB" id="10255013at2759"/>
<dbReference type="STRING" id="630390.A0A180GXE1"/>
<feature type="compositionally biased region" description="Low complexity" evidence="8">
    <location>
        <begin position="400"/>
        <end position="420"/>
    </location>
</feature>
<dbReference type="InterPro" id="IPR000727">
    <property type="entry name" value="T_SNARE_dom"/>
</dbReference>
<dbReference type="VEuPathDB" id="FungiDB:PTTG_06431"/>
<dbReference type="InterPro" id="IPR006011">
    <property type="entry name" value="Syntaxin_N"/>
</dbReference>
<dbReference type="PROSITE" id="PS50192">
    <property type="entry name" value="T_SNARE"/>
    <property type="match status" value="1"/>
</dbReference>
<name>A0A180GXE1_PUCT1</name>
<evidence type="ECO:0000256" key="5">
    <source>
        <dbReference type="ARBA" id="ARBA00023054"/>
    </source>
</evidence>
<dbReference type="Proteomes" id="UP000005240">
    <property type="component" value="Unassembled WGS sequence"/>
</dbReference>
<reference evidence="12" key="1">
    <citation type="submission" date="2009-11" db="EMBL/GenBank/DDBJ databases">
        <authorList>
            <consortium name="The Broad Institute Genome Sequencing Platform"/>
            <person name="Ward D."/>
            <person name="Feldgarden M."/>
            <person name="Earl A."/>
            <person name="Young S.K."/>
            <person name="Zeng Q."/>
            <person name="Koehrsen M."/>
            <person name="Alvarado L."/>
            <person name="Berlin A."/>
            <person name="Bochicchio J."/>
            <person name="Borenstein D."/>
            <person name="Chapman S.B."/>
            <person name="Chen Z."/>
            <person name="Engels R."/>
            <person name="Freedman E."/>
            <person name="Gellesch M."/>
            <person name="Goldberg J."/>
            <person name="Griggs A."/>
            <person name="Gujja S."/>
            <person name="Heilman E."/>
            <person name="Heiman D."/>
            <person name="Hepburn T."/>
            <person name="Howarth C."/>
            <person name="Jen D."/>
            <person name="Larson L."/>
            <person name="Lewis B."/>
            <person name="Mehta T."/>
            <person name="Park D."/>
            <person name="Pearson M."/>
            <person name="Roberts A."/>
            <person name="Saif S."/>
            <person name="Shea T."/>
            <person name="Shenoy N."/>
            <person name="Sisk P."/>
            <person name="Stolte C."/>
            <person name="Sykes S."/>
            <person name="Thomson T."/>
            <person name="Walk T."/>
            <person name="White J."/>
            <person name="Yandava C."/>
            <person name="Izard J."/>
            <person name="Baranova O.V."/>
            <person name="Blanton J.M."/>
            <person name="Tanner A.C."/>
            <person name="Dewhirst F.E."/>
            <person name="Haas B."/>
            <person name="Nusbaum C."/>
            <person name="Birren B."/>
        </authorList>
    </citation>
    <scope>NUCLEOTIDE SEQUENCE [LARGE SCALE GENOMIC DNA]</scope>
    <source>
        <strain evidence="12">1-1 BBBD Race 1</strain>
    </source>
</reference>
<feature type="compositionally biased region" description="Low complexity" evidence="8">
    <location>
        <begin position="33"/>
        <end position="46"/>
    </location>
</feature>
<dbReference type="InterPro" id="IPR010989">
    <property type="entry name" value="SNARE"/>
</dbReference>
<feature type="transmembrane region" description="Helical" evidence="9">
    <location>
        <begin position="358"/>
        <end position="380"/>
    </location>
</feature>
<evidence type="ECO:0000256" key="3">
    <source>
        <dbReference type="ARBA" id="ARBA00022692"/>
    </source>
</evidence>
<gene>
    <name evidence="12" type="ORF">PTTG_06431</name>
</gene>
<dbReference type="PANTHER" id="PTHR19957">
    <property type="entry name" value="SYNTAXIN"/>
    <property type="match status" value="1"/>
</dbReference>
<dbReference type="SMART" id="SM00397">
    <property type="entry name" value="t_SNARE"/>
    <property type="match status" value="1"/>
</dbReference>
<dbReference type="GO" id="GO:0007165">
    <property type="term" value="P:signal transduction"/>
    <property type="evidence" value="ECO:0007669"/>
    <property type="project" value="InterPro"/>
</dbReference>
<accession>A0A180GXE1</accession>
<evidence type="ECO:0000256" key="7">
    <source>
        <dbReference type="SAM" id="Coils"/>
    </source>
</evidence>
<evidence type="ECO:0000256" key="1">
    <source>
        <dbReference type="ARBA" id="ARBA00004211"/>
    </source>
</evidence>
<feature type="coiled-coil region" evidence="7">
    <location>
        <begin position="121"/>
        <end position="181"/>
    </location>
</feature>
<dbReference type="GO" id="GO:0048278">
    <property type="term" value="P:vesicle docking"/>
    <property type="evidence" value="ECO:0007669"/>
    <property type="project" value="TreeGrafter"/>
</dbReference>
<organism evidence="12">
    <name type="scientific">Puccinia triticina (isolate 1-1 / race 1 (BBBD))</name>
    <name type="common">Brown leaf rust fungus</name>
    <dbReference type="NCBI Taxonomy" id="630390"/>
    <lineage>
        <taxon>Eukaryota</taxon>
        <taxon>Fungi</taxon>
        <taxon>Dikarya</taxon>
        <taxon>Basidiomycota</taxon>
        <taxon>Pucciniomycotina</taxon>
        <taxon>Pucciniomycetes</taxon>
        <taxon>Pucciniales</taxon>
        <taxon>Pucciniaceae</taxon>
        <taxon>Puccinia</taxon>
    </lineage>
</organism>
<dbReference type="FunFam" id="1.20.58.70:FF:000008">
    <property type="entry name" value="Syntaxin family protein"/>
    <property type="match status" value="1"/>
</dbReference>
<protein>
    <submittedName>
        <fullName evidence="13">t-SNARE coiled-coil homology domain-containing protein</fullName>
    </submittedName>
</protein>
<evidence type="ECO:0000256" key="2">
    <source>
        <dbReference type="ARBA" id="ARBA00009063"/>
    </source>
</evidence>
<dbReference type="GO" id="GO:0006886">
    <property type="term" value="P:intracellular protein transport"/>
    <property type="evidence" value="ECO:0007669"/>
    <property type="project" value="TreeGrafter"/>
</dbReference>
<sequence>MARDRLAAMRNANQPDSYYEDVYDSYGEPPAAPAYRAQPPAARQPRNGLPNAPSRPSPSSSMDEKPDYDDYYEHSRPARHHPGNNQPPMEMRPVSRTQRAQPADTKGPREVTSTEEFFDSIANLQVDLKELSQMISEMSDLSKRSLDAASDPDREQLQDELAQLSDDIRRLSAQIKQAIQAFEADHSLLRQRADPDGNLAVRMDQLAALKKRFIETVQRYAEVEQAARRSMKSRIERQVRIVKPDATPEEVRAAVEDQVNGGGAVFQQALASSNRMGSARNALKEVQSRAEDIKRIEQTISELAQMFNDMATMVEEQDVKVQHIEKQAEAANQDVEAATTELKTAVVSAQGARKKRKCCCIIIAILILVVGGGGTAFALYKTGVIPGFGSAATNGTHSGPANSTTPAPATSSSASTSSNSVKLPSS</sequence>
<proteinExistence type="inferred from homology"/>
<reference evidence="13" key="4">
    <citation type="submission" date="2025-05" db="UniProtKB">
        <authorList>
            <consortium name="EnsemblFungi"/>
        </authorList>
    </citation>
    <scope>IDENTIFICATION</scope>
    <source>
        <strain evidence="13">isolate 1-1 / race 1 (BBBD)</strain>
    </source>
</reference>
<keyword evidence="4 9" id="KW-1133">Transmembrane helix</keyword>
<dbReference type="AlphaFoldDB" id="A0A180GXE1"/>
<dbReference type="GO" id="GO:0006887">
    <property type="term" value="P:exocytosis"/>
    <property type="evidence" value="ECO:0007669"/>
    <property type="project" value="TreeGrafter"/>
</dbReference>
<dbReference type="SUPFAM" id="SSF47661">
    <property type="entry name" value="t-snare proteins"/>
    <property type="match status" value="1"/>
</dbReference>
<reference evidence="12" key="2">
    <citation type="submission" date="2016-05" db="EMBL/GenBank/DDBJ databases">
        <title>Comparative analysis highlights variable genome content of wheat rusts and divergence of the mating loci.</title>
        <authorList>
            <person name="Cuomo C.A."/>
            <person name="Bakkeren G."/>
            <person name="Szabo L."/>
            <person name="Khalil H."/>
            <person name="Joly D."/>
            <person name="Goldberg J."/>
            <person name="Young S."/>
            <person name="Zeng Q."/>
            <person name="Fellers J."/>
        </authorList>
    </citation>
    <scope>NUCLEOTIDE SEQUENCE [LARGE SCALE GENOMIC DNA]</scope>
    <source>
        <strain evidence="12">1-1 BBBD Race 1</strain>
    </source>
</reference>
<keyword evidence="3 9" id="KW-0812">Transmembrane</keyword>
<evidence type="ECO:0000259" key="11">
    <source>
        <dbReference type="PROSITE" id="PS50885"/>
    </source>
</evidence>
<evidence type="ECO:0000256" key="4">
    <source>
        <dbReference type="ARBA" id="ARBA00022989"/>
    </source>
</evidence>
<evidence type="ECO:0000256" key="6">
    <source>
        <dbReference type="ARBA" id="ARBA00023136"/>
    </source>
</evidence>
<keyword evidence="5 7" id="KW-0175">Coiled coil</keyword>
<dbReference type="PROSITE" id="PS50885">
    <property type="entry name" value="HAMP"/>
    <property type="match status" value="1"/>
</dbReference>
<evidence type="ECO:0000259" key="10">
    <source>
        <dbReference type="PROSITE" id="PS50192"/>
    </source>
</evidence>
<evidence type="ECO:0000313" key="13">
    <source>
        <dbReference type="EnsemblFungi" id="PTTG_06431-t43_1-p1"/>
    </source>
</evidence>
<feature type="domain" description="T-SNARE coiled-coil homology" evidence="10">
    <location>
        <begin position="283"/>
        <end position="345"/>
    </location>
</feature>
<evidence type="ECO:0000313" key="12">
    <source>
        <dbReference type="EMBL" id="OAV97039.1"/>
    </source>
</evidence>
<dbReference type="GO" id="GO:0000149">
    <property type="term" value="F:SNARE binding"/>
    <property type="evidence" value="ECO:0007669"/>
    <property type="project" value="TreeGrafter"/>
</dbReference>
<feature type="coiled-coil region" evidence="7">
    <location>
        <begin position="314"/>
        <end position="341"/>
    </location>
</feature>
<dbReference type="CDD" id="cd15849">
    <property type="entry name" value="SNARE_Sso1"/>
    <property type="match status" value="1"/>
</dbReference>
<keyword evidence="14" id="KW-1185">Reference proteome</keyword>
<evidence type="ECO:0000256" key="8">
    <source>
        <dbReference type="SAM" id="MobiDB-lite"/>
    </source>
</evidence>
<feature type="domain" description="HAMP" evidence="11">
    <location>
        <begin position="131"/>
        <end position="180"/>
    </location>
</feature>
<comment type="similarity">
    <text evidence="2">Belongs to the syntaxin family.</text>
</comment>
<evidence type="ECO:0000256" key="9">
    <source>
        <dbReference type="SAM" id="Phobius"/>
    </source>
</evidence>
<reference evidence="13 14" key="3">
    <citation type="journal article" date="2017" name="G3 (Bethesda)">
        <title>Comparative analysis highlights variable genome content of wheat rusts and divergence of the mating loci.</title>
        <authorList>
            <person name="Cuomo C.A."/>
            <person name="Bakkeren G."/>
            <person name="Khalil H.B."/>
            <person name="Panwar V."/>
            <person name="Joly D."/>
            <person name="Linning R."/>
            <person name="Sakthikumar S."/>
            <person name="Song X."/>
            <person name="Adiconis X."/>
            <person name="Fan L."/>
            <person name="Goldberg J.M."/>
            <person name="Levin J.Z."/>
            <person name="Young S."/>
            <person name="Zeng Q."/>
            <person name="Anikster Y."/>
            <person name="Bruce M."/>
            <person name="Wang M."/>
            <person name="Yin C."/>
            <person name="McCallum B."/>
            <person name="Szabo L.J."/>
            <person name="Hulbert S."/>
            <person name="Chen X."/>
            <person name="Fellers J.P."/>
        </authorList>
    </citation>
    <scope>NUCLEOTIDE SEQUENCE</scope>
    <source>
        <strain evidence="14">Isolate 1-1 / race 1 (BBBD)</strain>
        <strain evidence="13">isolate 1-1 / race 1 (BBBD)</strain>
    </source>
</reference>
<evidence type="ECO:0000313" key="14">
    <source>
        <dbReference type="Proteomes" id="UP000005240"/>
    </source>
</evidence>
<dbReference type="GO" id="GO:0005484">
    <property type="term" value="F:SNAP receptor activity"/>
    <property type="evidence" value="ECO:0007669"/>
    <property type="project" value="TreeGrafter"/>
</dbReference>
<feature type="region of interest" description="Disordered" evidence="8">
    <location>
        <begin position="396"/>
        <end position="426"/>
    </location>
</feature>
<dbReference type="GO" id="GO:0006906">
    <property type="term" value="P:vesicle fusion"/>
    <property type="evidence" value="ECO:0007669"/>
    <property type="project" value="TreeGrafter"/>
</dbReference>
<dbReference type="InterPro" id="IPR003660">
    <property type="entry name" value="HAMP_dom"/>
</dbReference>
<dbReference type="GO" id="GO:0005886">
    <property type="term" value="C:plasma membrane"/>
    <property type="evidence" value="ECO:0007669"/>
    <property type="project" value="TreeGrafter"/>
</dbReference>
<dbReference type="Pfam" id="PF05739">
    <property type="entry name" value="SNARE"/>
    <property type="match status" value="1"/>
</dbReference>
<dbReference type="Pfam" id="PF00804">
    <property type="entry name" value="Syntaxin"/>
    <property type="match status" value="1"/>
</dbReference>
<dbReference type="EnsemblFungi" id="PTTG_06431-t43_1">
    <property type="protein sequence ID" value="PTTG_06431-t43_1-p1"/>
    <property type="gene ID" value="PTTG_06431"/>
</dbReference>
<dbReference type="Gene3D" id="1.20.58.70">
    <property type="match status" value="1"/>
</dbReference>
<dbReference type="InterPro" id="IPR045242">
    <property type="entry name" value="Syntaxin"/>
</dbReference>
<comment type="subcellular location">
    <subcellularLocation>
        <location evidence="1">Membrane</location>
        <topology evidence="1">Single-pass type IV membrane protein</topology>
    </subcellularLocation>
</comment>
<feature type="region of interest" description="Disordered" evidence="8">
    <location>
        <begin position="1"/>
        <end position="114"/>
    </location>
</feature>
<keyword evidence="6 9" id="KW-0472">Membrane</keyword>
<dbReference type="EMBL" id="ADAS02000015">
    <property type="protein sequence ID" value="OAV97039.1"/>
    <property type="molecule type" value="Genomic_DNA"/>
</dbReference>
<dbReference type="GO" id="GO:0012505">
    <property type="term" value="C:endomembrane system"/>
    <property type="evidence" value="ECO:0007669"/>
    <property type="project" value="TreeGrafter"/>
</dbReference>
<dbReference type="PANTHER" id="PTHR19957:SF307">
    <property type="entry name" value="PROTEIN SSO1-RELATED"/>
    <property type="match status" value="1"/>
</dbReference>